<evidence type="ECO:0000313" key="1">
    <source>
        <dbReference type="EMBL" id="EMG24664.1"/>
    </source>
</evidence>
<accession>A0ABN0IP98</accession>
<gene>
    <name evidence="1" type="ORF">SPJ1_1923</name>
</gene>
<dbReference type="EMBL" id="ALYM01000008">
    <property type="protein sequence ID" value="EMG24664.1"/>
    <property type="molecule type" value="Genomic_DNA"/>
</dbReference>
<keyword evidence="2" id="KW-1185">Reference proteome</keyword>
<comment type="caution">
    <text evidence="1">The sequence shown here is derived from an EMBL/GenBank/DDBJ whole genome shotgun (WGS) entry which is preliminary data.</text>
</comment>
<name>A0ABN0IP98_9STRE</name>
<evidence type="ECO:0000313" key="2">
    <source>
        <dbReference type="Proteomes" id="UP000011769"/>
    </source>
</evidence>
<protein>
    <submittedName>
        <fullName evidence="1">Uncharacterized protein</fullName>
    </submittedName>
</protein>
<reference evidence="1 2" key="1">
    <citation type="journal article" date="2013" name="PLoS ONE">
        <title>Comparative Genomic Characterization of Three Streptococcus parauberis Strains in Fish Pathogen, as Assessed by Wide-Genome Analyses.</title>
        <authorList>
            <person name="Nho S.W."/>
            <person name="Hikima J."/>
            <person name="Park S.B."/>
            <person name="Jang H.B."/>
            <person name="Cha I.S."/>
            <person name="Yasuike M."/>
            <person name="Nakamura Y."/>
            <person name="Fujiwara A."/>
            <person name="Sano M."/>
            <person name="Kanai K."/>
            <person name="Kondo H."/>
            <person name="Hirono I."/>
            <person name="Takeyama H."/>
            <person name="Aoki T."/>
            <person name="Jung T.S."/>
        </authorList>
    </citation>
    <scope>NUCLEOTIDE SEQUENCE [LARGE SCALE GENOMIC DNA]</scope>
    <source>
        <strain evidence="1 2">KRS-02083</strain>
    </source>
</reference>
<dbReference type="Proteomes" id="UP000011769">
    <property type="component" value="Unassembled WGS sequence"/>
</dbReference>
<organism evidence="1 2">
    <name type="scientific">Streptococcus parauberis KRS-02083</name>
    <dbReference type="NCBI Taxonomy" id="1207545"/>
    <lineage>
        <taxon>Bacteria</taxon>
        <taxon>Bacillati</taxon>
        <taxon>Bacillota</taxon>
        <taxon>Bacilli</taxon>
        <taxon>Lactobacillales</taxon>
        <taxon>Streptococcaceae</taxon>
        <taxon>Streptococcus</taxon>
    </lineage>
</organism>
<sequence>MRNFSKAYDASLETKYKGGIFYATVRNDLNGALHQVIGITKEITISGERYSNIIKECNVEGYCIDIKSVKQ</sequence>
<proteinExistence type="predicted"/>